<dbReference type="EMBL" id="CP008956">
    <property type="protein sequence ID" value="QJQ02316.1"/>
    <property type="molecule type" value="Genomic_DNA"/>
</dbReference>
<accession>A0A6M3ZUS3</accession>
<dbReference type="AlphaFoldDB" id="A0A6M3ZUS3"/>
<keyword evidence="1" id="KW-0812">Transmembrane</keyword>
<protein>
    <submittedName>
        <fullName evidence="2">Uncharacterized protein</fullName>
    </submittedName>
</protein>
<evidence type="ECO:0000313" key="2">
    <source>
        <dbReference type="EMBL" id="QJQ02316.1"/>
    </source>
</evidence>
<reference evidence="2 3" key="1">
    <citation type="journal article" date="2012" name="J. Bacteriol.">
        <title>Genome sequence of the pathogenic Herbaspirillum seropedicae strain Os34, isolated from rice roots.</title>
        <authorList>
            <person name="Ye W."/>
            <person name="Ye S."/>
            <person name="Liu J."/>
            <person name="Chang S."/>
            <person name="Chen M."/>
            <person name="Zhu B."/>
            <person name="Guo L."/>
            <person name="An Q."/>
        </authorList>
    </citation>
    <scope>NUCLEOTIDE SEQUENCE [LARGE SCALE GENOMIC DNA]</scope>
    <source>
        <strain evidence="2 3">Os34</strain>
    </source>
</reference>
<dbReference type="Proteomes" id="UP000501648">
    <property type="component" value="Chromosome"/>
</dbReference>
<keyword evidence="1" id="KW-1133">Transmembrane helix</keyword>
<feature type="transmembrane region" description="Helical" evidence="1">
    <location>
        <begin position="41"/>
        <end position="68"/>
    </location>
</feature>
<name>A0A6M3ZUS3_9BURK</name>
<organism evidence="2 3">
    <name type="scientific">Herbaspirillum rubrisubalbicans Os34</name>
    <dbReference type="NCBI Taxonomy" id="1235827"/>
    <lineage>
        <taxon>Bacteria</taxon>
        <taxon>Pseudomonadati</taxon>
        <taxon>Pseudomonadota</taxon>
        <taxon>Betaproteobacteria</taxon>
        <taxon>Burkholderiales</taxon>
        <taxon>Oxalobacteraceae</taxon>
        <taxon>Herbaspirillum</taxon>
    </lineage>
</organism>
<sequence length="78" mass="8947">MCHHQLQKARFEFLERGFVERRKLFKPFHVQSRLAIVMRQVMPCLVFSSLLASGLILTILFLLLPLLFGIASRPPAAP</sequence>
<evidence type="ECO:0000256" key="1">
    <source>
        <dbReference type="SAM" id="Phobius"/>
    </source>
</evidence>
<evidence type="ECO:0000313" key="3">
    <source>
        <dbReference type="Proteomes" id="UP000501648"/>
    </source>
</evidence>
<gene>
    <name evidence="2" type="ORF">C798_19360</name>
</gene>
<keyword evidence="1" id="KW-0472">Membrane</keyword>
<proteinExistence type="predicted"/>